<evidence type="ECO:0000256" key="1">
    <source>
        <dbReference type="ARBA" id="ARBA00022729"/>
    </source>
</evidence>
<evidence type="ECO:0000313" key="7">
    <source>
        <dbReference type="Proteomes" id="UP001410394"/>
    </source>
</evidence>
<dbReference type="Gene3D" id="3.30.1450.10">
    <property type="match status" value="1"/>
</dbReference>
<accession>A0ABU9Z458</accession>
<name>A0ABU9Z458_9RHOO</name>
<keyword evidence="2 4" id="KW-0472">Membrane</keyword>
<reference evidence="6 7" key="1">
    <citation type="journal article" date="2018" name="Int. J. Syst. Evol. Microbiol.">
        <title>Uliginosibacterium sediminicola sp. nov., isolated from freshwater sediment.</title>
        <authorList>
            <person name="Hwang W.M."/>
            <person name="Kim S.M."/>
            <person name="Kang K."/>
            <person name="Ahn T.Y."/>
        </authorList>
    </citation>
    <scope>NUCLEOTIDE SEQUENCE [LARGE SCALE GENOMIC DNA]</scope>
    <source>
        <strain evidence="6 7">M1-21</strain>
    </source>
</reference>
<gene>
    <name evidence="4" type="primary">bamE</name>
    <name evidence="6" type="ORF">ABDB84_19815</name>
</gene>
<dbReference type="Pfam" id="PF04355">
    <property type="entry name" value="BamE"/>
    <property type="match status" value="1"/>
</dbReference>
<comment type="similarity">
    <text evidence="4">Belongs to the BamE family.</text>
</comment>
<proteinExistence type="inferred from homology"/>
<evidence type="ECO:0000256" key="2">
    <source>
        <dbReference type="ARBA" id="ARBA00023136"/>
    </source>
</evidence>
<dbReference type="InterPro" id="IPR037873">
    <property type="entry name" value="BamE-like"/>
</dbReference>
<dbReference type="InterPro" id="IPR026592">
    <property type="entry name" value="BamE"/>
</dbReference>
<comment type="caution">
    <text evidence="6">The sequence shown here is derived from an EMBL/GenBank/DDBJ whole genome shotgun (WGS) entry which is preliminary data.</text>
</comment>
<organism evidence="6 7">
    <name type="scientific">Uliginosibacterium sediminicola</name>
    <dbReference type="NCBI Taxonomy" id="2024550"/>
    <lineage>
        <taxon>Bacteria</taxon>
        <taxon>Pseudomonadati</taxon>
        <taxon>Pseudomonadota</taxon>
        <taxon>Betaproteobacteria</taxon>
        <taxon>Rhodocyclales</taxon>
        <taxon>Zoogloeaceae</taxon>
        <taxon>Uliginosibacterium</taxon>
    </lineage>
</organism>
<comment type="function">
    <text evidence="4">Part of the outer membrane protein assembly complex, which is involved in assembly and insertion of beta-barrel proteins into the outer membrane.</text>
</comment>
<keyword evidence="3 4" id="KW-0998">Cell outer membrane</keyword>
<dbReference type="RefSeq" id="WP_345921519.1">
    <property type="nucleotide sequence ID" value="NZ_JBDIVE010000019.1"/>
</dbReference>
<protein>
    <recommendedName>
        <fullName evidence="4">Outer membrane protein assembly factor BamE</fullName>
    </recommendedName>
</protein>
<keyword evidence="7" id="KW-1185">Reference proteome</keyword>
<evidence type="ECO:0000256" key="4">
    <source>
        <dbReference type="HAMAP-Rule" id="MF_00925"/>
    </source>
</evidence>
<evidence type="ECO:0000259" key="5">
    <source>
        <dbReference type="Pfam" id="PF04355"/>
    </source>
</evidence>
<keyword evidence="1 4" id="KW-0732">Signal</keyword>
<comment type="subunit">
    <text evidence="4">Part of the Bam complex.</text>
</comment>
<sequence length="120" mass="13259">MILLSALLTLPACSWTKGLGIYRMDVRQGNYVSQEMLAQLKQGLTEEQVRFIMGSPLLLDPFHANRWDYVYRFAPAGKLTEQKRITLIFKDGKLLSIEGDVVPALALSAPVVQSAPVAAP</sequence>
<comment type="subcellular location">
    <subcellularLocation>
        <location evidence="4">Cell outer membrane</location>
    </subcellularLocation>
</comment>
<dbReference type="EMBL" id="JBDIVE010000019">
    <property type="protein sequence ID" value="MEN3070741.1"/>
    <property type="molecule type" value="Genomic_DNA"/>
</dbReference>
<dbReference type="PANTHER" id="PTHR37482:SF1">
    <property type="entry name" value="OUTER MEMBRANE PROTEIN ASSEMBLY FACTOR BAME"/>
    <property type="match status" value="1"/>
</dbReference>
<dbReference type="InterPro" id="IPR007450">
    <property type="entry name" value="BamE_dom"/>
</dbReference>
<dbReference type="HAMAP" id="MF_00925">
    <property type="entry name" value="OM_assembly_BamE"/>
    <property type="match status" value="1"/>
</dbReference>
<evidence type="ECO:0000256" key="3">
    <source>
        <dbReference type="ARBA" id="ARBA00023237"/>
    </source>
</evidence>
<dbReference type="Proteomes" id="UP001410394">
    <property type="component" value="Unassembled WGS sequence"/>
</dbReference>
<feature type="domain" description="Outer membrane protein assembly factor BamE" evidence="5">
    <location>
        <begin position="29"/>
        <end position="98"/>
    </location>
</feature>
<dbReference type="PANTHER" id="PTHR37482">
    <property type="entry name" value="OUTER MEMBRANE PROTEIN ASSEMBLY FACTOR BAME"/>
    <property type="match status" value="1"/>
</dbReference>
<evidence type="ECO:0000313" key="6">
    <source>
        <dbReference type="EMBL" id="MEN3070741.1"/>
    </source>
</evidence>